<proteinExistence type="predicted"/>
<accession>A0A6A5HU82</accession>
<evidence type="ECO:0000313" key="4">
    <source>
        <dbReference type="Proteomes" id="UP000483820"/>
    </source>
</evidence>
<evidence type="ECO:0000259" key="2">
    <source>
        <dbReference type="Pfam" id="PF14626"/>
    </source>
</evidence>
<dbReference type="GeneID" id="9806007"/>
<dbReference type="CTD" id="9806007"/>
<gene>
    <name evidence="3" type="ORF">GCK72_003609</name>
</gene>
<organism evidence="3 4">
    <name type="scientific">Caenorhabditis remanei</name>
    <name type="common">Caenorhabditis vulgaris</name>
    <dbReference type="NCBI Taxonomy" id="31234"/>
    <lineage>
        <taxon>Eukaryota</taxon>
        <taxon>Metazoa</taxon>
        <taxon>Ecdysozoa</taxon>
        <taxon>Nematoda</taxon>
        <taxon>Chromadorea</taxon>
        <taxon>Rhabditida</taxon>
        <taxon>Rhabditina</taxon>
        <taxon>Rhabditomorpha</taxon>
        <taxon>Rhabditoidea</taxon>
        <taxon>Rhabditidae</taxon>
        <taxon>Peloderinae</taxon>
        <taxon>Caenorhabditis</taxon>
    </lineage>
</organism>
<reference evidence="3 4" key="1">
    <citation type="submission" date="2019-12" db="EMBL/GenBank/DDBJ databases">
        <title>Chromosome-level assembly of the Caenorhabditis remanei genome.</title>
        <authorList>
            <person name="Teterina A.A."/>
            <person name="Willis J.H."/>
            <person name="Phillips P.C."/>
        </authorList>
    </citation>
    <scope>NUCLEOTIDE SEQUENCE [LARGE SCALE GENOMIC DNA]</scope>
    <source>
        <strain evidence="3 4">PX506</strain>
        <tissue evidence="3">Whole organism</tissue>
    </source>
</reference>
<feature type="compositionally biased region" description="Basic residues" evidence="1">
    <location>
        <begin position="193"/>
        <end position="206"/>
    </location>
</feature>
<feature type="domain" description="Zc3h12a-like Ribonuclease NYN" evidence="2">
    <location>
        <begin position="401"/>
        <end position="525"/>
    </location>
</feature>
<evidence type="ECO:0000256" key="1">
    <source>
        <dbReference type="SAM" id="MobiDB-lite"/>
    </source>
</evidence>
<dbReference type="Proteomes" id="UP000483820">
    <property type="component" value="Chromosome I"/>
</dbReference>
<name>A0A6A5HU82_CAERE</name>
<dbReference type="Gene3D" id="3.40.50.11980">
    <property type="match status" value="1"/>
</dbReference>
<feature type="region of interest" description="Disordered" evidence="1">
    <location>
        <begin position="179"/>
        <end position="213"/>
    </location>
</feature>
<dbReference type="InterPro" id="IPR028079">
    <property type="entry name" value="RNase_Zc3h12a_2"/>
</dbReference>
<dbReference type="Pfam" id="PF14626">
    <property type="entry name" value="RNase_Zc3h12a_2"/>
    <property type="match status" value="1"/>
</dbReference>
<dbReference type="AlphaFoldDB" id="A0A6A5HU82"/>
<comment type="caution">
    <text evidence="3">The sequence shown here is derived from an EMBL/GenBank/DDBJ whole genome shotgun (WGS) entry which is preliminary data.</text>
</comment>
<dbReference type="EMBL" id="WUAV01000001">
    <property type="protein sequence ID" value="KAF1771780.1"/>
    <property type="molecule type" value="Genomic_DNA"/>
</dbReference>
<evidence type="ECO:0000313" key="3">
    <source>
        <dbReference type="EMBL" id="KAF1771780.1"/>
    </source>
</evidence>
<dbReference type="KEGG" id="crq:GCK72_003609"/>
<dbReference type="RefSeq" id="XP_003107369.2">
    <property type="nucleotide sequence ID" value="XM_003107321.2"/>
</dbReference>
<protein>
    <recommendedName>
        <fullName evidence="2">Zc3h12a-like Ribonuclease NYN domain-containing protein</fullName>
    </recommendedName>
</protein>
<sequence length="645" mass="75193">MCNRIVGLMHPVGCSRWEIQFDHVNHVKILNIEHLHRFISLAHGRQQSAVDICTNVREFTQMTSEMLDELDSFTMLLFPEFQMSIDTRCDDKIGFCGNDAMNSEEDQLLTLDGQFLQRVSPNTTPSSNTFGYEAIVHMQRDLVSSNRQNLPNFPPETTNGPENGQENWELNEAIRISREEGKSRQSASNPRFGFHRNHRHFHSHQKNSRDDLEEEVPKEKWTQLEKDLSSLVDYLKTVESGKLEVEDPSQKYLNQVEMSETIKIYSKSDLGFRILGIVRSDEEQLSIDEANWNMLRFVYSRDPRVHESAISMEWTPMEKELFSNIDEFIRRQEKTAFRAGALSVAINFDDFPPNLTCRSKENETTLLRPVVVDGVAVLNATYSMNKTRSPFYGRAPEMPLYHDTLNYPVKAIFDVIMNFLIRGHKTVVYLPKYYKDYITPDGISKVDDVVAFRKLVELEYVQFLENRDDRRDWVWFHEVSKKADEIGAVFVSAIEYRRRTAEMKYEKPSERIITPCFFNAPERLMVLEPTIRYKDPGSTRYKTITEKEILQFCGEDEHSTLCEQLYLEKQIELICHLCQLYPMKALHRVCIQQLLHLVVTAKSDFEMPSMDLEAYAKFHDQFVGDDNSELNISEIIISNNNQPNY</sequence>